<evidence type="ECO:0000313" key="4">
    <source>
        <dbReference type="Proteomes" id="UP000668214"/>
    </source>
</evidence>
<evidence type="ECO:0000256" key="1">
    <source>
        <dbReference type="SAM" id="MobiDB-lite"/>
    </source>
</evidence>
<feature type="non-terminal residue" evidence="3">
    <location>
        <position position="1"/>
    </location>
</feature>
<feature type="transmembrane region" description="Helical" evidence="2">
    <location>
        <begin position="191"/>
        <end position="208"/>
    </location>
</feature>
<evidence type="ECO:0000256" key="2">
    <source>
        <dbReference type="SAM" id="Phobius"/>
    </source>
</evidence>
<accession>A0A836JP83</accession>
<organism evidence="3 4">
    <name type="scientific">Pseudoatta argentina</name>
    <dbReference type="NCBI Taxonomy" id="621737"/>
    <lineage>
        <taxon>Eukaryota</taxon>
        <taxon>Metazoa</taxon>
        <taxon>Ecdysozoa</taxon>
        <taxon>Arthropoda</taxon>
        <taxon>Hexapoda</taxon>
        <taxon>Insecta</taxon>
        <taxon>Pterygota</taxon>
        <taxon>Neoptera</taxon>
        <taxon>Endopterygota</taxon>
        <taxon>Hymenoptera</taxon>
        <taxon>Apocrita</taxon>
        <taxon>Aculeata</taxon>
        <taxon>Formicoidea</taxon>
        <taxon>Formicidae</taxon>
        <taxon>Myrmicinae</taxon>
        <taxon>Pseudoatta</taxon>
    </lineage>
</organism>
<feature type="non-terminal residue" evidence="3">
    <location>
        <position position="455"/>
    </location>
</feature>
<protein>
    <submittedName>
        <fullName evidence="3">PO14 protein</fullName>
    </submittedName>
</protein>
<dbReference type="AlphaFoldDB" id="A0A836JP83"/>
<dbReference type="Proteomes" id="UP000668214">
    <property type="component" value="Unassembled WGS sequence"/>
</dbReference>
<comment type="caution">
    <text evidence="3">The sequence shown here is derived from an EMBL/GenBank/DDBJ whole genome shotgun (WGS) entry which is preliminary data.</text>
</comment>
<keyword evidence="2" id="KW-0812">Transmembrane</keyword>
<name>A0A836JP83_9HYME</name>
<feature type="transmembrane region" description="Helical" evidence="2">
    <location>
        <begin position="125"/>
        <end position="147"/>
    </location>
</feature>
<sequence length="455" mass="51976">MEAAAAFSAWSGIPEDAVLGTERMNRILRDISDVSMPRKGLSRRPATYWWNQEIADLRRSCNACRRRLMRARAKRSTSRESLRELWDALREARRSLRRAIVRSKIKLWAELVDDLDRDPPRGCRLALLIGFGGGVVVSIGSAVKYLGLTLNSRWTFRDHFRLLLPKAWGMAMALVRLTANIGGPGERRRRLYATAVMSVVLYGAPIWAQTVAGDREILRDVRRLQRQLALRIIRGYRTFSHKSEVILSGMVPFDIVANRLRRSYLRRRMIITRDGGIAPRVSSILVEERRRSVSRWRERLVDLPPGCPGAFVRGAFLGDLGIWTERAHGALTYRITQVLTGHRVFESYLHKIRRRESPICLFCRAAVDTAAHTLLFCPAWAERRSGLLEIVGVDRTFRTVVRAIVRSPEAWSVFADFCEVVMRKEEDECSRERELNPPGGALISPSYMHSSDEEP</sequence>
<evidence type="ECO:0000313" key="3">
    <source>
        <dbReference type="EMBL" id="KAG5320740.1"/>
    </source>
</evidence>
<keyword evidence="4" id="KW-1185">Reference proteome</keyword>
<proteinExistence type="predicted"/>
<keyword evidence="2" id="KW-0472">Membrane</keyword>
<feature type="transmembrane region" description="Helical" evidence="2">
    <location>
        <begin position="159"/>
        <end position="179"/>
    </location>
</feature>
<feature type="region of interest" description="Disordered" evidence="1">
    <location>
        <begin position="429"/>
        <end position="455"/>
    </location>
</feature>
<dbReference type="EMBL" id="JAANIA010001339">
    <property type="protein sequence ID" value="KAG5320740.1"/>
    <property type="molecule type" value="Genomic_DNA"/>
</dbReference>
<gene>
    <name evidence="3" type="primary">Po14_2</name>
    <name evidence="3" type="ORF">G6Z78_0002471</name>
</gene>
<reference evidence="3" key="1">
    <citation type="submission" date="2020-02" db="EMBL/GenBank/DDBJ databases">
        <title>Relaxed selection underlies rapid genomic changes in the transitions from sociality to social parasitism in ants.</title>
        <authorList>
            <person name="Bi X."/>
        </authorList>
    </citation>
    <scope>NUCLEOTIDE SEQUENCE</scope>
    <source>
        <strain evidence="3">BGI-DK2014c</strain>
        <tissue evidence="3">Whole body</tissue>
    </source>
</reference>
<keyword evidence="2" id="KW-1133">Transmembrane helix</keyword>